<protein>
    <submittedName>
        <fullName evidence="2">Uncharacterized protein</fullName>
    </submittedName>
</protein>
<comment type="similarity">
    <text evidence="1">Belongs to the UPF0065 (bug) family.</text>
</comment>
<dbReference type="HOGENOM" id="CLU_3042542_0_0_4"/>
<evidence type="ECO:0000313" key="2">
    <source>
        <dbReference type="EMBL" id="AAZ65082.1"/>
    </source>
</evidence>
<organism evidence="2">
    <name type="scientific">Cupriavidus pinatubonensis (strain JMP 134 / LMG 1197)</name>
    <name type="common">Cupriavidus necator (strain JMP 134)</name>
    <dbReference type="NCBI Taxonomy" id="264198"/>
    <lineage>
        <taxon>Bacteria</taxon>
        <taxon>Pseudomonadati</taxon>
        <taxon>Pseudomonadota</taxon>
        <taxon>Betaproteobacteria</taxon>
        <taxon>Burkholderiales</taxon>
        <taxon>Burkholderiaceae</taxon>
        <taxon>Cupriavidus</taxon>
    </lineage>
</organism>
<dbReference type="InterPro" id="IPR005064">
    <property type="entry name" value="BUG"/>
</dbReference>
<dbReference type="KEGG" id="reu:Reut_B5739"/>
<name>Q46P52_CUPPJ</name>
<dbReference type="eggNOG" id="COG3181">
    <property type="taxonomic scope" value="Bacteria"/>
</dbReference>
<dbReference type="STRING" id="264198.Reut_B5739"/>
<reference evidence="2" key="1">
    <citation type="submission" date="2005-08" db="EMBL/GenBank/DDBJ databases">
        <title>Complete sequence of chromosome 2 of Ralstonia eutropha JMP134.</title>
        <authorList>
            <person name="Copeland A."/>
            <person name="Lucas S."/>
            <person name="Lapidus A."/>
            <person name="Barry K."/>
            <person name="Detter J.C."/>
            <person name="Glavina T."/>
            <person name="Hammon N."/>
            <person name="Israni S."/>
            <person name="Pitluck S."/>
            <person name="Goltsman E."/>
            <person name="Martinez M."/>
            <person name="Schmutz J."/>
            <person name="Larimer F."/>
            <person name="Land M."/>
            <person name="Lykidis A."/>
            <person name="Richardson P."/>
        </authorList>
    </citation>
    <scope>NUCLEOTIDE SEQUENCE [LARGE SCALE GENOMIC DNA]</scope>
    <source>
        <strain evidence="2">JMP134</strain>
    </source>
</reference>
<sequence length="54" mass="5625">MCGGWLAIDAAPCESGKLKPLAVTSAKRISVLPDVPTVAESGLTGFEMVSWYGL</sequence>
<evidence type="ECO:0000256" key="1">
    <source>
        <dbReference type="ARBA" id="ARBA00006987"/>
    </source>
</evidence>
<dbReference type="Pfam" id="PF03401">
    <property type="entry name" value="TctC"/>
    <property type="match status" value="1"/>
</dbReference>
<proteinExistence type="inferred from homology"/>
<dbReference type="EMBL" id="CP000091">
    <property type="protein sequence ID" value="AAZ65082.1"/>
    <property type="molecule type" value="Genomic_DNA"/>
</dbReference>
<gene>
    <name evidence="2" type="ordered locus">Reut_B5739</name>
</gene>
<dbReference type="Gene3D" id="3.40.190.10">
    <property type="entry name" value="Periplasmic binding protein-like II"/>
    <property type="match status" value="1"/>
</dbReference>
<dbReference type="PANTHER" id="PTHR42928:SF5">
    <property type="entry name" value="BLR1237 PROTEIN"/>
    <property type="match status" value="1"/>
</dbReference>
<dbReference type="AlphaFoldDB" id="Q46P52"/>
<dbReference type="PANTHER" id="PTHR42928">
    <property type="entry name" value="TRICARBOXYLATE-BINDING PROTEIN"/>
    <property type="match status" value="1"/>
</dbReference>
<accession>Q46P52</accession>